<dbReference type="STRING" id="1308866.J416_10346"/>
<dbReference type="eggNOG" id="COG5578">
    <property type="taxonomic scope" value="Bacteria"/>
</dbReference>
<dbReference type="OrthoDB" id="2182676at2"/>
<evidence type="ECO:0008006" key="4">
    <source>
        <dbReference type="Google" id="ProtNLM"/>
    </source>
</evidence>
<dbReference type="Pfam" id="PF04854">
    <property type="entry name" value="DUF624"/>
    <property type="match status" value="1"/>
</dbReference>
<accession>N4WB59</accession>
<evidence type="ECO:0000256" key="1">
    <source>
        <dbReference type="SAM" id="Phobius"/>
    </source>
</evidence>
<comment type="caution">
    <text evidence="2">The sequence shown here is derived from an EMBL/GenBank/DDBJ whole genome shotgun (WGS) entry which is preliminary data.</text>
</comment>
<feature type="transmembrane region" description="Helical" evidence="1">
    <location>
        <begin position="20"/>
        <end position="48"/>
    </location>
</feature>
<keyword evidence="1" id="KW-0472">Membrane</keyword>
<organism evidence="2 3">
    <name type="scientific">Gracilibacillus halophilus YIM-C55.5</name>
    <dbReference type="NCBI Taxonomy" id="1308866"/>
    <lineage>
        <taxon>Bacteria</taxon>
        <taxon>Bacillati</taxon>
        <taxon>Bacillota</taxon>
        <taxon>Bacilli</taxon>
        <taxon>Bacillales</taxon>
        <taxon>Bacillaceae</taxon>
        <taxon>Gracilibacillus</taxon>
    </lineage>
</organism>
<feature type="transmembrane region" description="Helical" evidence="1">
    <location>
        <begin position="108"/>
        <end position="133"/>
    </location>
</feature>
<dbReference type="PATRIC" id="fig|1308866.3.peg.2098"/>
<keyword evidence="1" id="KW-0812">Transmembrane</keyword>
<dbReference type="AlphaFoldDB" id="N4WB59"/>
<keyword evidence="3" id="KW-1185">Reference proteome</keyword>
<feature type="transmembrane region" description="Helical" evidence="1">
    <location>
        <begin position="178"/>
        <end position="198"/>
    </location>
</feature>
<feature type="transmembrane region" description="Helical" evidence="1">
    <location>
        <begin position="75"/>
        <end position="96"/>
    </location>
</feature>
<dbReference type="Proteomes" id="UP000012283">
    <property type="component" value="Unassembled WGS sequence"/>
</dbReference>
<evidence type="ECO:0000313" key="2">
    <source>
        <dbReference type="EMBL" id="ENH96489.1"/>
    </source>
</evidence>
<sequence>MFGQNLVNSLDHMLRWIIKIAWLNALWIVFTCIGLIVAGVFPATTAALGMARKWNRGQTEVSVLKEYKQLWKENFWQANAVGWIMTVIGGVLFLNYQVLRQLENQIPIIVVFAFYLVIFFYFITLAWVFPMLSHYQTKIWQYVKNAFIIGISKLPYTIGILFGMFVIIYFSLGFPSLLLFGTVSLMAVYIMFVGKLVFNKIDNQIGVQN</sequence>
<reference evidence="2 3" key="1">
    <citation type="submission" date="2013-03" db="EMBL/GenBank/DDBJ databases">
        <title>Draft genome sequence of Gracibacillus halophilus YIM-C55.5, a moderately halophilic and thermophilic organism from the Xiaochaidamu salt lake.</title>
        <authorList>
            <person name="Sugumar T."/>
            <person name="Polireddy D.R."/>
            <person name="Antony A."/>
            <person name="Madhava Y.R."/>
            <person name="Sivakumar N."/>
        </authorList>
    </citation>
    <scope>NUCLEOTIDE SEQUENCE [LARGE SCALE GENOMIC DNA]</scope>
    <source>
        <strain evidence="2 3">YIM-C55.5</strain>
    </source>
</reference>
<dbReference type="InterPro" id="IPR006938">
    <property type="entry name" value="DUF624"/>
</dbReference>
<gene>
    <name evidence="2" type="ORF">J416_10346</name>
</gene>
<protein>
    <recommendedName>
        <fullName evidence="4">DUF624 domain-containing protein</fullName>
    </recommendedName>
</protein>
<feature type="transmembrane region" description="Helical" evidence="1">
    <location>
        <begin position="154"/>
        <end position="172"/>
    </location>
</feature>
<name>N4WB59_9BACI</name>
<dbReference type="EMBL" id="APML01000041">
    <property type="protein sequence ID" value="ENH96489.1"/>
    <property type="molecule type" value="Genomic_DNA"/>
</dbReference>
<dbReference type="RefSeq" id="WP_003469896.1">
    <property type="nucleotide sequence ID" value="NZ_APML01000041.1"/>
</dbReference>
<keyword evidence="1" id="KW-1133">Transmembrane helix</keyword>
<proteinExistence type="predicted"/>
<evidence type="ECO:0000313" key="3">
    <source>
        <dbReference type="Proteomes" id="UP000012283"/>
    </source>
</evidence>